<dbReference type="GO" id="GO:0005021">
    <property type="term" value="F:vascular endothelial growth factor receptor activity"/>
    <property type="evidence" value="ECO:0007669"/>
    <property type="project" value="TreeGrafter"/>
</dbReference>
<dbReference type="PROSITE" id="PS01180">
    <property type="entry name" value="CUB"/>
    <property type="match status" value="1"/>
</dbReference>
<keyword evidence="9" id="KW-1185">Reference proteome</keyword>
<dbReference type="AlphaFoldDB" id="A0A401Q062"/>
<dbReference type="GO" id="GO:0030947">
    <property type="term" value="P:regulation of vascular endothelial growth factor receptor signaling pathway"/>
    <property type="evidence" value="ECO:0007669"/>
    <property type="project" value="TreeGrafter"/>
</dbReference>
<evidence type="ECO:0000256" key="5">
    <source>
        <dbReference type="ARBA" id="ARBA00023157"/>
    </source>
</evidence>
<name>A0A401Q062_SCYTO</name>
<dbReference type="GO" id="GO:0030424">
    <property type="term" value="C:axon"/>
    <property type="evidence" value="ECO:0007669"/>
    <property type="project" value="TreeGrafter"/>
</dbReference>
<dbReference type="InterPro" id="IPR050633">
    <property type="entry name" value="Neuropilin_MCO_CoagFactor"/>
</dbReference>
<protein>
    <recommendedName>
        <fullName evidence="7">CUB domain-containing protein</fullName>
    </recommendedName>
</protein>
<dbReference type="Pfam" id="PF00431">
    <property type="entry name" value="CUB"/>
    <property type="match status" value="1"/>
</dbReference>
<dbReference type="GO" id="GO:0002040">
    <property type="term" value="P:sprouting angiogenesis"/>
    <property type="evidence" value="ECO:0007669"/>
    <property type="project" value="TreeGrafter"/>
</dbReference>
<accession>A0A401Q062</accession>
<reference evidence="8 9" key="1">
    <citation type="journal article" date="2018" name="Nat. Ecol. Evol.">
        <title>Shark genomes provide insights into elasmobranch evolution and the origin of vertebrates.</title>
        <authorList>
            <person name="Hara Y"/>
            <person name="Yamaguchi K"/>
            <person name="Onimaru K"/>
            <person name="Kadota M"/>
            <person name="Koyanagi M"/>
            <person name="Keeley SD"/>
            <person name="Tatsumi K"/>
            <person name="Tanaka K"/>
            <person name="Motone F"/>
            <person name="Kageyama Y"/>
            <person name="Nozu R"/>
            <person name="Adachi N"/>
            <person name="Nishimura O"/>
            <person name="Nakagawa R"/>
            <person name="Tanegashima C"/>
            <person name="Kiyatake I"/>
            <person name="Matsumoto R"/>
            <person name="Murakumo K"/>
            <person name="Nishida K"/>
            <person name="Terakita A"/>
            <person name="Kuratani S"/>
            <person name="Sato K"/>
            <person name="Hyodo S Kuraku.S."/>
        </authorList>
    </citation>
    <scope>NUCLEOTIDE SEQUENCE [LARGE SCALE GENOMIC DNA]</scope>
</reference>
<evidence type="ECO:0000313" key="8">
    <source>
        <dbReference type="EMBL" id="GCB78784.1"/>
    </source>
</evidence>
<dbReference type="Gene3D" id="2.60.120.290">
    <property type="entry name" value="Spermadhesin, CUB domain"/>
    <property type="match status" value="1"/>
</dbReference>
<gene>
    <name evidence="8" type="ORF">scyTo_0019456</name>
</gene>
<dbReference type="InterPro" id="IPR000859">
    <property type="entry name" value="CUB_dom"/>
</dbReference>
<evidence type="ECO:0000313" key="9">
    <source>
        <dbReference type="Proteomes" id="UP000288216"/>
    </source>
</evidence>
<dbReference type="EMBL" id="BFAA01014492">
    <property type="protein sequence ID" value="GCB78784.1"/>
    <property type="molecule type" value="Genomic_DNA"/>
</dbReference>
<dbReference type="GO" id="GO:0005886">
    <property type="term" value="C:plasma membrane"/>
    <property type="evidence" value="ECO:0007669"/>
    <property type="project" value="TreeGrafter"/>
</dbReference>
<evidence type="ECO:0000256" key="2">
    <source>
        <dbReference type="ARBA" id="ARBA00022692"/>
    </source>
</evidence>
<dbReference type="GO" id="GO:0010595">
    <property type="term" value="P:positive regulation of endothelial cell migration"/>
    <property type="evidence" value="ECO:0007669"/>
    <property type="project" value="TreeGrafter"/>
</dbReference>
<comment type="caution">
    <text evidence="6">Lacks conserved residue(s) required for the propagation of feature annotation.</text>
</comment>
<evidence type="ECO:0000256" key="6">
    <source>
        <dbReference type="PROSITE-ProRule" id="PRU00059"/>
    </source>
</evidence>
<evidence type="ECO:0000256" key="4">
    <source>
        <dbReference type="ARBA" id="ARBA00023136"/>
    </source>
</evidence>
<dbReference type="OrthoDB" id="6369184at2759"/>
<feature type="disulfide bond" evidence="6">
    <location>
        <begin position="154"/>
        <end position="181"/>
    </location>
</feature>
<dbReference type="GO" id="GO:0017154">
    <property type="term" value="F:semaphorin receptor activity"/>
    <property type="evidence" value="ECO:0007669"/>
    <property type="project" value="TreeGrafter"/>
</dbReference>
<dbReference type="SUPFAM" id="SSF49854">
    <property type="entry name" value="Spermadhesin, CUB domain"/>
    <property type="match status" value="1"/>
</dbReference>
<keyword evidence="4" id="KW-0472">Membrane</keyword>
<dbReference type="GO" id="GO:0007411">
    <property type="term" value="P:axon guidance"/>
    <property type="evidence" value="ECO:0007669"/>
    <property type="project" value="TreeGrafter"/>
</dbReference>
<proteinExistence type="predicted"/>
<evidence type="ECO:0000259" key="7">
    <source>
        <dbReference type="PROSITE" id="PS01180"/>
    </source>
</evidence>
<dbReference type="STRING" id="75743.A0A401Q062"/>
<dbReference type="GO" id="GO:0009611">
    <property type="term" value="P:response to wounding"/>
    <property type="evidence" value="ECO:0007669"/>
    <property type="project" value="TreeGrafter"/>
</dbReference>
<comment type="subcellular location">
    <subcellularLocation>
        <location evidence="1">Membrane</location>
        <topology evidence="1">Single-pass type I membrane protein</topology>
    </subcellularLocation>
</comment>
<sequence length="241" mass="26834">MASITYWRLESDSDQTRALTEVISSRESVLFASVRSTVRESPTLCVSSLWKAFIGSGFLGNGNAIHCNRNSSISASGGRKSQLSDEDADRPGPCKVTNLAEVWDCPFLLDLLVSLSLAARRFLGISSTMAKHWLSLYMLAVAIGLSRAHRNDRCGDTIQITNPGYLNSPGYPNSYYPRESCAWVIQAPEASQRIMINFNPHFDLEDRDCNWHLKKFSNLDECSCHASKAHVSVAQDNKIWI</sequence>
<keyword evidence="3" id="KW-1133">Transmembrane helix</keyword>
<dbReference type="GO" id="GO:0005925">
    <property type="term" value="C:focal adhesion"/>
    <property type="evidence" value="ECO:0007669"/>
    <property type="project" value="TreeGrafter"/>
</dbReference>
<dbReference type="CDD" id="cd00041">
    <property type="entry name" value="CUB"/>
    <property type="match status" value="1"/>
</dbReference>
<dbReference type="GO" id="GO:0051491">
    <property type="term" value="P:positive regulation of filopodium assembly"/>
    <property type="evidence" value="ECO:0007669"/>
    <property type="project" value="TreeGrafter"/>
</dbReference>
<dbReference type="Proteomes" id="UP000288216">
    <property type="component" value="Unassembled WGS sequence"/>
</dbReference>
<keyword evidence="5 6" id="KW-1015">Disulfide bond</keyword>
<dbReference type="GO" id="GO:0001755">
    <property type="term" value="P:neural crest cell migration"/>
    <property type="evidence" value="ECO:0007669"/>
    <property type="project" value="TreeGrafter"/>
</dbReference>
<dbReference type="InterPro" id="IPR035914">
    <property type="entry name" value="Sperma_CUB_dom_sf"/>
</dbReference>
<evidence type="ECO:0000256" key="1">
    <source>
        <dbReference type="ARBA" id="ARBA00004479"/>
    </source>
</evidence>
<dbReference type="GO" id="GO:0048010">
    <property type="term" value="P:vascular endothelial growth factor receptor signaling pathway"/>
    <property type="evidence" value="ECO:0007669"/>
    <property type="project" value="TreeGrafter"/>
</dbReference>
<dbReference type="PANTHER" id="PTHR46806">
    <property type="entry name" value="F5/8 TYPE C DOMAIN-CONTAINING PROTEIN"/>
    <property type="match status" value="1"/>
</dbReference>
<dbReference type="GO" id="GO:0001570">
    <property type="term" value="P:vasculogenesis"/>
    <property type="evidence" value="ECO:0007669"/>
    <property type="project" value="TreeGrafter"/>
</dbReference>
<evidence type="ECO:0000256" key="3">
    <source>
        <dbReference type="ARBA" id="ARBA00022989"/>
    </source>
</evidence>
<feature type="domain" description="CUB" evidence="7">
    <location>
        <begin position="154"/>
        <end position="211"/>
    </location>
</feature>
<dbReference type="GO" id="GO:0038085">
    <property type="term" value="F:vascular endothelial growth factor binding"/>
    <property type="evidence" value="ECO:0007669"/>
    <property type="project" value="TreeGrafter"/>
</dbReference>
<keyword evidence="2" id="KW-0812">Transmembrane</keyword>
<dbReference type="PANTHER" id="PTHR46806:SF4">
    <property type="entry name" value="NEUROPILIN-1"/>
    <property type="match status" value="1"/>
</dbReference>
<comment type="caution">
    <text evidence="8">The sequence shown here is derived from an EMBL/GenBank/DDBJ whole genome shotgun (WGS) entry which is preliminary data.</text>
</comment>
<organism evidence="8 9">
    <name type="scientific">Scyliorhinus torazame</name>
    <name type="common">Cloudy catshark</name>
    <name type="synonym">Catulus torazame</name>
    <dbReference type="NCBI Taxonomy" id="75743"/>
    <lineage>
        <taxon>Eukaryota</taxon>
        <taxon>Metazoa</taxon>
        <taxon>Chordata</taxon>
        <taxon>Craniata</taxon>
        <taxon>Vertebrata</taxon>
        <taxon>Chondrichthyes</taxon>
        <taxon>Elasmobranchii</taxon>
        <taxon>Galeomorphii</taxon>
        <taxon>Galeoidea</taxon>
        <taxon>Carcharhiniformes</taxon>
        <taxon>Scyliorhinidae</taxon>
        <taxon>Scyliorhinus</taxon>
    </lineage>
</organism>